<evidence type="ECO:0000313" key="12">
    <source>
        <dbReference type="Proteomes" id="UP000199608"/>
    </source>
</evidence>
<keyword evidence="12" id="KW-1185">Reference proteome</keyword>
<dbReference type="PROSITE" id="PS00878">
    <property type="entry name" value="ODR_DC_2_1"/>
    <property type="match status" value="1"/>
</dbReference>
<dbReference type="InterPro" id="IPR029066">
    <property type="entry name" value="PLP-binding_barrel"/>
</dbReference>
<comment type="pathway">
    <text evidence="8">Amino-acid biosynthesis; L-lysine biosynthesis via DAP pathway; L-lysine from DL-2,6-diaminopimelate: step 1/1.</text>
</comment>
<evidence type="ECO:0000259" key="9">
    <source>
        <dbReference type="Pfam" id="PF00278"/>
    </source>
</evidence>
<comment type="similarity">
    <text evidence="7">Belongs to the Orn/Lys/Arg decarboxylase class-II family.</text>
</comment>
<evidence type="ECO:0000313" key="11">
    <source>
        <dbReference type="EMBL" id="SDT85974.1"/>
    </source>
</evidence>
<dbReference type="Proteomes" id="UP000199608">
    <property type="component" value="Unassembled WGS sequence"/>
</dbReference>
<evidence type="ECO:0000256" key="8">
    <source>
        <dbReference type="RuleBase" id="RU003738"/>
    </source>
</evidence>
<dbReference type="Gene3D" id="2.40.37.10">
    <property type="entry name" value="Lyase, Ornithine Decarboxylase, Chain A, domain 1"/>
    <property type="match status" value="1"/>
</dbReference>
<accession>A0A1H2DT59</accession>
<evidence type="ECO:0000259" key="10">
    <source>
        <dbReference type="Pfam" id="PF02784"/>
    </source>
</evidence>
<evidence type="ECO:0000256" key="6">
    <source>
        <dbReference type="PIRSR" id="PIRSR600183-50"/>
    </source>
</evidence>
<dbReference type="EC" id="4.1.1.20" evidence="5 8"/>
<dbReference type="InterPro" id="IPR022653">
    <property type="entry name" value="De-COase2_pyr-phos_BS"/>
</dbReference>
<comment type="cofactor">
    <cofactor evidence="1 6 8">
        <name>pyridoxal 5'-phosphate</name>
        <dbReference type="ChEBI" id="CHEBI:597326"/>
    </cofactor>
</comment>
<dbReference type="PANTHER" id="PTHR43727:SF2">
    <property type="entry name" value="GROUP IV DECARBOXYLASE"/>
    <property type="match status" value="1"/>
</dbReference>
<dbReference type="CDD" id="cd06828">
    <property type="entry name" value="PLPDE_III_DapDC"/>
    <property type="match status" value="1"/>
</dbReference>
<dbReference type="Gene3D" id="3.20.20.10">
    <property type="entry name" value="Alanine racemase"/>
    <property type="match status" value="1"/>
</dbReference>
<dbReference type="Pfam" id="PF00278">
    <property type="entry name" value="Orn_DAP_Arg_deC"/>
    <property type="match status" value="1"/>
</dbReference>
<dbReference type="PRINTS" id="PR01181">
    <property type="entry name" value="DAPDCRBXLASE"/>
</dbReference>
<organism evidence="11 12">
    <name type="scientific">Desulfobacula phenolica</name>
    <dbReference type="NCBI Taxonomy" id="90732"/>
    <lineage>
        <taxon>Bacteria</taxon>
        <taxon>Pseudomonadati</taxon>
        <taxon>Thermodesulfobacteriota</taxon>
        <taxon>Desulfobacteria</taxon>
        <taxon>Desulfobacterales</taxon>
        <taxon>Desulfobacteraceae</taxon>
        <taxon>Desulfobacula</taxon>
    </lineage>
</organism>
<gene>
    <name evidence="11" type="ORF">SAMN04487931_102124</name>
</gene>
<evidence type="ECO:0000256" key="1">
    <source>
        <dbReference type="ARBA" id="ARBA00001933"/>
    </source>
</evidence>
<dbReference type="RefSeq" id="WP_092230313.1">
    <property type="nucleotide sequence ID" value="NZ_FNLL01000002.1"/>
</dbReference>
<dbReference type="SUPFAM" id="SSF51419">
    <property type="entry name" value="PLP-binding barrel"/>
    <property type="match status" value="1"/>
</dbReference>
<dbReference type="InterPro" id="IPR009006">
    <property type="entry name" value="Ala_racemase/Decarboxylase_C"/>
</dbReference>
<sequence>MPMSNSYQQRLAGILPQIVDTFGTPFHIYDEKGIKETCNNLNTAFEKINGFKEFFAVKALPNPSIMKIMKEMGFGFDCSSIPEIQLSRQIGSFKDDIMFTSNNTSNIQFETALENGGCILNLDDISLISKLTNIPDLICFRYNPGPLRKGNKIIGNPVEAKYGVSHDQIMDAYHRSIQLGIKRFGIHTMLASNELNYEYMVETTRMLLDMIKQISEKLNITFEFINIGGGLGIPYTPDAKPFDLDAMASEITLIFKEFKNINGWAPKLYMESGRYITGPHGALVTSVINHKNIYRKYVGVDASMSALMRPGMYEAYHHIHIHGKEDSTTLETVDVVGALCENIDKFAVQRDLPATVEGDILVIHDTGAHGHAMGFNYNGHLRPKELLLKEDSSVELIRRAETMEDYFSTLTFEPKAVTFTNSHGILSSHNKK</sequence>
<dbReference type="GO" id="GO:0008836">
    <property type="term" value="F:diaminopimelate decarboxylase activity"/>
    <property type="evidence" value="ECO:0007669"/>
    <property type="project" value="UniProtKB-UniRule"/>
</dbReference>
<keyword evidence="2 8" id="KW-0210">Decarboxylase</keyword>
<dbReference type="PANTHER" id="PTHR43727">
    <property type="entry name" value="DIAMINOPIMELATE DECARBOXYLASE"/>
    <property type="match status" value="1"/>
</dbReference>
<protein>
    <recommendedName>
        <fullName evidence="5 8">Diaminopimelate decarboxylase</fullName>
        <ecNumber evidence="5 8">4.1.1.20</ecNumber>
    </recommendedName>
</protein>
<comment type="catalytic activity">
    <reaction evidence="8">
        <text>meso-2,6-diaminopimelate + H(+) = L-lysine + CO2</text>
        <dbReference type="Rhea" id="RHEA:15101"/>
        <dbReference type="ChEBI" id="CHEBI:15378"/>
        <dbReference type="ChEBI" id="CHEBI:16526"/>
        <dbReference type="ChEBI" id="CHEBI:32551"/>
        <dbReference type="ChEBI" id="CHEBI:57791"/>
        <dbReference type="EC" id="4.1.1.20"/>
    </reaction>
</comment>
<dbReference type="GO" id="GO:0009089">
    <property type="term" value="P:lysine biosynthetic process via diaminopimelate"/>
    <property type="evidence" value="ECO:0007669"/>
    <property type="project" value="UniProtKB-UniRule"/>
</dbReference>
<dbReference type="InterPro" id="IPR022643">
    <property type="entry name" value="De-COase2_C"/>
</dbReference>
<keyword evidence="8" id="KW-0028">Amino-acid biosynthesis</keyword>
<dbReference type="EMBL" id="FNLL01000002">
    <property type="protein sequence ID" value="SDT85974.1"/>
    <property type="molecule type" value="Genomic_DNA"/>
</dbReference>
<evidence type="ECO:0000256" key="4">
    <source>
        <dbReference type="ARBA" id="ARBA00023239"/>
    </source>
</evidence>
<dbReference type="NCBIfam" id="TIGR01048">
    <property type="entry name" value="lysA"/>
    <property type="match status" value="1"/>
</dbReference>
<dbReference type="UniPathway" id="UPA00034">
    <property type="reaction ID" value="UER00027"/>
</dbReference>
<keyword evidence="4 8" id="KW-0456">Lyase</keyword>
<keyword evidence="8" id="KW-0457">Lysine biosynthesis</keyword>
<dbReference type="AlphaFoldDB" id="A0A1H2DT59"/>
<feature type="modified residue" description="N6-(pyridoxal phosphate)lysine" evidence="6">
    <location>
        <position position="58"/>
    </location>
</feature>
<feature type="domain" description="Orn/DAP/Arg decarboxylase 2 N-terminal" evidence="10">
    <location>
        <begin position="34"/>
        <end position="277"/>
    </location>
</feature>
<dbReference type="Pfam" id="PF02784">
    <property type="entry name" value="Orn_Arg_deC_N"/>
    <property type="match status" value="1"/>
</dbReference>
<feature type="active site" description="Proton donor" evidence="6">
    <location>
        <position position="340"/>
    </location>
</feature>
<dbReference type="PRINTS" id="PR01179">
    <property type="entry name" value="ODADCRBXLASE"/>
</dbReference>
<dbReference type="FunFam" id="3.20.20.10:FF:000003">
    <property type="entry name" value="Diaminopimelate decarboxylase"/>
    <property type="match status" value="1"/>
</dbReference>
<reference evidence="12" key="1">
    <citation type="submission" date="2016-10" db="EMBL/GenBank/DDBJ databases">
        <authorList>
            <person name="Varghese N."/>
            <person name="Submissions S."/>
        </authorList>
    </citation>
    <scope>NUCLEOTIDE SEQUENCE [LARGE SCALE GENOMIC DNA]</scope>
    <source>
        <strain evidence="12">DSM 3384</strain>
    </source>
</reference>
<evidence type="ECO:0000256" key="3">
    <source>
        <dbReference type="ARBA" id="ARBA00022898"/>
    </source>
</evidence>
<dbReference type="InterPro" id="IPR022644">
    <property type="entry name" value="De-COase2_N"/>
</dbReference>
<dbReference type="SUPFAM" id="SSF50621">
    <property type="entry name" value="Alanine racemase C-terminal domain-like"/>
    <property type="match status" value="1"/>
</dbReference>
<name>A0A1H2DT59_9BACT</name>
<evidence type="ECO:0000256" key="7">
    <source>
        <dbReference type="RuleBase" id="RU003737"/>
    </source>
</evidence>
<feature type="domain" description="Orn/DAP/Arg decarboxylase 2 C-terminal" evidence="9">
    <location>
        <begin position="279"/>
        <end position="367"/>
    </location>
</feature>
<keyword evidence="3 6" id="KW-0663">Pyridoxal phosphate</keyword>
<dbReference type="InterPro" id="IPR000183">
    <property type="entry name" value="Orn/DAP/Arg_de-COase"/>
</dbReference>
<dbReference type="InterPro" id="IPR002986">
    <property type="entry name" value="DAP_deCOOHase_LysA"/>
</dbReference>
<evidence type="ECO:0000256" key="2">
    <source>
        <dbReference type="ARBA" id="ARBA00022793"/>
    </source>
</evidence>
<proteinExistence type="inferred from homology"/>
<evidence type="ECO:0000256" key="5">
    <source>
        <dbReference type="NCBIfam" id="TIGR01048"/>
    </source>
</evidence>